<dbReference type="EMBL" id="JACIIZ010000024">
    <property type="protein sequence ID" value="MBB6255121.1"/>
    <property type="molecule type" value="Genomic_DNA"/>
</dbReference>
<keyword evidence="3" id="KW-1185">Reference proteome</keyword>
<proteinExistence type="predicted"/>
<evidence type="ECO:0008006" key="4">
    <source>
        <dbReference type="Google" id="ProtNLM"/>
    </source>
</evidence>
<feature type="transmembrane region" description="Helical" evidence="1">
    <location>
        <begin position="123"/>
        <end position="143"/>
    </location>
</feature>
<organism evidence="2 3">
    <name type="scientific">Nitrospirillum iridis</name>
    <dbReference type="NCBI Taxonomy" id="765888"/>
    <lineage>
        <taxon>Bacteria</taxon>
        <taxon>Pseudomonadati</taxon>
        <taxon>Pseudomonadota</taxon>
        <taxon>Alphaproteobacteria</taxon>
        <taxon>Rhodospirillales</taxon>
        <taxon>Azospirillaceae</taxon>
        <taxon>Nitrospirillum</taxon>
    </lineage>
</organism>
<feature type="transmembrane region" description="Helical" evidence="1">
    <location>
        <begin position="155"/>
        <end position="178"/>
    </location>
</feature>
<reference evidence="2 3" key="1">
    <citation type="submission" date="2020-08" db="EMBL/GenBank/DDBJ databases">
        <title>Genomic Encyclopedia of Type Strains, Phase IV (KMG-IV): sequencing the most valuable type-strain genomes for metagenomic binning, comparative biology and taxonomic classification.</title>
        <authorList>
            <person name="Goeker M."/>
        </authorList>
    </citation>
    <scope>NUCLEOTIDE SEQUENCE [LARGE SCALE GENOMIC DNA]</scope>
    <source>
        <strain evidence="2 3">DSM 22198</strain>
    </source>
</reference>
<keyword evidence="1" id="KW-1133">Transmembrane helix</keyword>
<dbReference type="RefSeq" id="WP_184807636.1">
    <property type="nucleotide sequence ID" value="NZ_JACIIZ010000024.1"/>
</dbReference>
<sequence>MTAPPDDLQTLWQTQEPEIPPMTLDDIRKKAAALERLVRRRNLVEHLAAAITIPLFGAYVWFLPGWMLKAGSALVILGIAYMQWQMRRRATAGRAVTEGAAGIVLDSYRHALTRQRDALTSVWRWYILPYVPGLALMLLGSWSEVQGDGLLLARIIIGLAVAVIALILAVIWLANLLAAARLQQRIDELDRLTAG</sequence>
<keyword evidence="1" id="KW-0812">Transmembrane</keyword>
<name>A0A7X0EHG4_9PROT</name>
<gene>
    <name evidence="2" type="ORF">FHS74_005720</name>
</gene>
<protein>
    <recommendedName>
        <fullName evidence="4">Transmembrane protein</fullName>
    </recommendedName>
</protein>
<evidence type="ECO:0000313" key="2">
    <source>
        <dbReference type="EMBL" id="MBB6255121.1"/>
    </source>
</evidence>
<accession>A0A7X0EHG4</accession>
<keyword evidence="1" id="KW-0472">Membrane</keyword>
<dbReference type="Proteomes" id="UP000539175">
    <property type="component" value="Unassembled WGS sequence"/>
</dbReference>
<evidence type="ECO:0000313" key="3">
    <source>
        <dbReference type="Proteomes" id="UP000539175"/>
    </source>
</evidence>
<feature type="transmembrane region" description="Helical" evidence="1">
    <location>
        <begin position="66"/>
        <end position="84"/>
    </location>
</feature>
<evidence type="ECO:0000256" key="1">
    <source>
        <dbReference type="SAM" id="Phobius"/>
    </source>
</evidence>
<comment type="caution">
    <text evidence="2">The sequence shown here is derived from an EMBL/GenBank/DDBJ whole genome shotgun (WGS) entry which is preliminary data.</text>
</comment>
<dbReference type="AlphaFoldDB" id="A0A7X0EHG4"/>